<dbReference type="Proteomes" id="UP000019678">
    <property type="component" value="Unassembled WGS sequence"/>
</dbReference>
<proteinExistence type="predicted"/>
<comment type="caution">
    <text evidence="2">The sequence shown here is derived from an EMBL/GenBank/DDBJ whole genome shotgun (WGS) entry which is preliminary data.</text>
</comment>
<feature type="region of interest" description="Disordered" evidence="1">
    <location>
        <begin position="16"/>
        <end position="65"/>
    </location>
</feature>
<keyword evidence="3" id="KW-1185">Reference proteome</keyword>
<dbReference type="AlphaFoldDB" id="A0A017TDZ9"/>
<dbReference type="RefSeq" id="WP_044238837.1">
    <property type="nucleotide sequence ID" value="NZ_ASRX01000013.1"/>
</dbReference>
<reference evidence="2 3" key="1">
    <citation type="submission" date="2013-05" db="EMBL/GenBank/DDBJ databases">
        <title>Genome assembly of Chondromyces apiculatus DSM 436.</title>
        <authorList>
            <person name="Sharma G."/>
            <person name="Khatri I."/>
            <person name="Kaur C."/>
            <person name="Mayilraj S."/>
            <person name="Subramanian S."/>
        </authorList>
    </citation>
    <scope>NUCLEOTIDE SEQUENCE [LARGE SCALE GENOMIC DNA]</scope>
    <source>
        <strain evidence="2 3">DSM 436</strain>
    </source>
</reference>
<evidence type="ECO:0000313" key="3">
    <source>
        <dbReference type="Proteomes" id="UP000019678"/>
    </source>
</evidence>
<dbReference type="EMBL" id="ASRX01000013">
    <property type="protein sequence ID" value="EYF07025.1"/>
    <property type="molecule type" value="Genomic_DNA"/>
</dbReference>
<evidence type="ECO:0000313" key="2">
    <source>
        <dbReference type="EMBL" id="EYF07025.1"/>
    </source>
</evidence>
<organism evidence="2 3">
    <name type="scientific">Chondromyces apiculatus DSM 436</name>
    <dbReference type="NCBI Taxonomy" id="1192034"/>
    <lineage>
        <taxon>Bacteria</taxon>
        <taxon>Pseudomonadati</taxon>
        <taxon>Myxococcota</taxon>
        <taxon>Polyangia</taxon>
        <taxon>Polyangiales</taxon>
        <taxon>Polyangiaceae</taxon>
        <taxon>Chondromyces</taxon>
    </lineage>
</organism>
<sequence>MKLLIAPAALATVLHASTGATSERSAAEGSPPSTNTPAKSTPASTSITPAPPLERGARPRKVPRVWPPVPEEATEARFPRAELSTSSLFALGLLPAPALGMAPYASYRWPTLSVAIEARALFTLDNAWVVNGLRSRAELVMAVPSACGYGGRWFACGSLGIGELHAATDGDVPVETVRPWLVAIGARAGFDLVFLSRLALRTSLEANLVIGKPEVWINHVRQWEASSLGFTLSAGLVFPVGSSFL</sequence>
<gene>
    <name evidence="2" type="ORF">CAP_1284</name>
</gene>
<name>A0A017TDZ9_9BACT</name>
<dbReference type="OrthoDB" id="5513129at2"/>
<feature type="compositionally biased region" description="Low complexity" evidence="1">
    <location>
        <begin position="30"/>
        <end position="48"/>
    </location>
</feature>
<evidence type="ECO:0000256" key="1">
    <source>
        <dbReference type="SAM" id="MobiDB-lite"/>
    </source>
</evidence>
<protein>
    <submittedName>
        <fullName evidence="2">Uncharacterized protein</fullName>
    </submittedName>
</protein>
<accession>A0A017TDZ9</accession>